<dbReference type="RefSeq" id="WP_142790816.1">
    <property type="nucleotide sequence ID" value="NZ_VJMZ01000001.1"/>
</dbReference>
<gene>
    <name evidence="2" type="ORF">FH966_08555</name>
</gene>
<keyword evidence="1" id="KW-0472">Membrane</keyword>
<evidence type="ECO:0000256" key="1">
    <source>
        <dbReference type="SAM" id="Phobius"/>
    </source>
</evidence>
<proteinExistence type="predicted"/>
<dbReference type="Proteomes" id="UP000319280">
    <property type="component" value="Unassembled WGS sequence"/>
</dbReference>
<keyword evidence="1" id="KW-1133">Transmembrane helix</keyword>
<keyword evidence="3" id="KW-1185">Reference proteome</keyword>
<accession>A0A549YIL3</accession>
<organism evidence="2 3">
    <name type="scientific">Lentibacillus cibarius</name>
    <dbReference type="NCBI Taxonomy" id="2583219"/>
    <lineage>
        <taxon>Bacteria</taxon>
        <taxon>Bacillati</taxon>
        <taxon>Bacillota</taxon>
        <taxon>Bacilli</taxon>
        <taxon>Bacillales</taxon>
        <taxon>Bacillaceae</taxon>
        <taxon>Lentibacillus</taxon>
    </lineage>
</organism>
<evidence type="ECO:0000313" key="2">
    <source>
        <dbReference type="EMBL" id="TRM11726.1"/>
    </source>
</evidence>
<evidence type="ECO:0000313" key="3">
    <source>
        <dbReference type="Proteomes" id="UP000319280"/>
    </source>
</evidence>
<dbReference type="EMBL" id="VJMZ01000001">
    <property type="protein sequence ID" value="TRM11726.1"/>
    <property type="molecule type" value="Genomic_DNA"/>
</dbReference>
<comment type="caution">
    <text evidence="2">The sequence shown here is derived from an EMBL/GenBank/DDBJ whole genome shotgun (WGS) entry which is preliminary data.</text>
</comment>
<sequence>MDLFLWLIVLYFAIGFLIYFSTVKNVKHKIAFIKADVGSQQSSKNTKPVVWWIVGLTIWGVVGIFLIVSWFLNNAG</sequence>
<reference evidence="2 3" key="1">
    <citation type="submission" date="2019-07" db="EMBL/GenBank/DDBJ databases">
        <title>Genomic analysis of Lentibacillus sp. NKC851-2.</title>
        <authorList>
            <person name="Oh Y.J."/>
        </authorList>
    </citation>
    <scope>NUCLEOTIDE SEQUENCE [LARGE SCALE GENOMIC DNA]</scope>
    <source>
        <strain evidence="2 3">NKC851-2</strain>
    </source>
</reference>
<keyword evidence="1" id="KW-0812">Transmembrane</keyword>
<dbReference type="AlphaFoldDB" id="A0A549YIL3"/>
<name>A0A549YIL3_9BACI</name>
<feature type="transmembrane region" description="Helical" evidence="1">
    <location>
        <begin position="49"/>
        <end position="72"/>
    </location>
</feature>
<protein>
    <submittedName>
        <fullName evidence="2">Uncharacterized protein</fullName>
    </submittedName>
</protein>
<feature type="transmembrane region" description="Helical" evidence="1">
    <location>
        <begin position="6"/>
        <end position="23"/>
    </location>
</feature>